<keyword evidence="6" id="KW-0812">Transmembrane</keyword>
<feature type="domain" description="TonB C-terminal" evidence="11">
    <location>
        <begin position="233"/>
        <end position="299"/>
    </location>
</feature>
<evidence type="ECO:0000256" key="6">
    <source>
        <dbReference type="ARBA" id="ARBA00022692"/>
    </source>
</evidence>
<dbReference type="InterPro" id="IPR037682">
    <property type="entry name" value="TonB_C"/>
</dbReference>
<dbReference type="PANTHER" id="PTHR33446:SF2">
    <property type="entry name" value="PROTEIN TONB"/>
    <property type="match status" value="1"/>
</dbReference>
<name>A0ABU7XTQ4_9FLAO</name>
<comment type="caution">
    <text evidence="12">The sequence shown here is derived from an EMBL/GenBank/DDBJ whole genome shotgun (WGS) entry which is preliminary data.</text>
</comment>
<feature type="signal peptide" evidence="10">
    <location>
        <begin position="1"/>
        <end position="19"/>
    </location>
</feature>
<dbReference type="InterPro" id="IPR006260">
    <property type="entry name" value="TonB/TolA_C"/>
</dbReference>
<keyword evidence="5" id="KW-0997">Cell inner membrane</keyword>
<dbReference type="PANTHER" id="PTHR33446">
    <property type="entry name" value="PROTEIN TONB-RELATED"/>
    <property type="match status" value="1"/>
</dbReference>
<dbReference type="Pfam" id="PF03544">
    <property type="entry name" value="TonB_C"/>
    <property type="match status" value="1"/>
</dbReference>
<evidence type="ECO:0000256" key="8">
    <source>
        <dbReference type="ARBA" id="ARBA00022989"/>
    </source>
</evidence>
<dbReference type="SUPFAM" id="SSF74653">
    <property type="entry name" value="TolA/TonB C-terminal domain"/>
    <property type="match status" value="1"/>
</dbReference>
<dbReference type="Gene3D" id="3.30.1150.10">
    <property type="match status" value="1"/>
</dbReference>
<evidence type="ECO:0000313" key="12">
    <source>
        <dbReference type="EMBL" id="MEF3833746.1"/>
    </source>
</evidence>
<evidence type="ECO:0000313" key="13">
    <source>
        <dbReference type="Proteomes" id="UP001337305"/>
    </source>
</evidence>
<sequence length="299" mass="35010">MRKYTFTILLLATISQLSAQNKINWQLHESEENDAVIYKTSKVYIHFDRANFLQLFGSIFVAFDKLETMKGEKLESVKKTYSFAKEYAIPIPIIDSVTYENDDTLRIIKKMIKEDLGAYMFFNKKVKVFDLKGNRHMVIQRQTIDTNSKDKKYAYYLFRDEDSFYTNETTFAPIEFNYGGIIEEDIIIEEEETIKKDSAKETDFDEIFTIVEKYPEFAKGQKAFYKKLRYKSTSIKGKVFVQFVIDKDGNVIDPKILRSLSPECDEQALKIIKSMPKWIPGEHLGQKVAVQLIYPIIFE</sequence>
<evidence type="ECO:0000256" key="7">
    <source>
        <dbReference type="ARBA" id="ARBA00022927"/>
    </source>
</evidence>
<keyword evidence="10" id="KW-0732">Signal</keyword>
<evidence type="ECO:0000259" key="11">
    <source>
        <dbReference type="Pfam" id="PF03544"/>
    </source>
</evidence>
<comment type="similarity">
    <text evidence="2">Belongs to the TonB family.</text>
</comment>
<evidence type="ECO:0000256" key="5">
    <source>
        <dbReference type="ARBA" id="ARBA00022519"/>
    </source>
</evidence>
<dbReference type="Proteomes" id="UP001337305">
    <property type="component" value="Unassembled WGS sequence"/>
</dbReference>
<keyword evidence="13" id="KW-1185">Reference proteome</keyword>
<evidence type="ECO:0000256" key="2">
    <source>
        <dbReference type="ARBA" id="ARBA00006555"/>
    </source>
</evidence>
<gene>
    <name evidence="12" type="ORF">N1F79_11435</name>
</gene>
<organism evidence="12 13">
    <name type="scientific">Flavivirga spongiicola</name>
    <dbReference type="NCBI Taxonomy" id="421621"/>
    <lineage>
        <taxon>Bacteria</taxon>
        <taxon>Pseudomonadati</taxon>
        <taxon>Bacteroidota</taxon>
        <taxon>Flavobacteriia</taxon>
        <taxon>Flavobacteriales</taxon>
        <taxon>Flavobacteriaceae</taxon>
        <taxon>Flavivirga</taxon>
    </lineage>
</organism>
<evidence type="ECO:0000256" key="10">
    <source>
        <dbReference type="SAM" id="SignalP"/>
    </source>
</evidence>
<protein>
    <submittedName>
        <fullName evidence="12">Energy transducer TonB</fullName>
    </submittedName>
</protein>
<dbReference type="RefSeq" id="WP_303306086.1">
    <property type="nucleotide sequence ID" value="NZ_JAODOP010000004.1"/>
</dbReference>
<keyword evidence="8" id="KW-1133">Transmembrane helix</keyword>
<evidence type="ECO:0000256" key="9">
    <source>
        <dbReference type="ARBA" id="ARBA00023136"/>
    </source>
</evidence>
<keyword evidence="7" id="KW-0653">Protein transport</keyword>
<keyword evidence="4" id="KW-1003">Cell membrane</keyword>
<keyword evidence="9" id="KW-0472">Membrane</keyword>
<dbReference type="NCBIfam" id="TIGR01352">
    <property type="entry name" value="tonB_Cterm"/>
    <property type="match status" value="1"/>
</dbReference>
<comment type="subcellular location">
    <subcellularLocation>
        <location evidence="1">Cell inner membrane</location>
        <topology evidence="1">Single-pass membrane protein</topology>
        <orientation evidence="1">Periplasmic side</orientation>
    </subcellularLocation>
</comment>
<evidence type="ECO:0000256" key="4">
    <source>
        <dbReference type="ARBA" id="ARBA00022475"/>
    </source>
</evidence>
<dbReference type="EMBL" id="JAODOP010000004">
    <property type="protein sequence ID" value="MEF3833746.1"/>
    <property type="molecule type" value="Genomic_DNA"/>
</dbReference>
<accession>A0ABU7XTQ4</accession>
<reference evidence="12 13" key="1">
    <citation type="submission" date="2022-09" db="EMBL/GenBank/DDBJ databases">
        <title>Genome sequencing of Flavivirga sp. MEBiC05379.</title>
        <authorList>
            <person name="Oh H.-M."/>
            <person name="Kwon K.K."/>
            <person name="Park M.J."/>
            <person name="Yang S.-H."/>
        </authorList>
    </citation>
    <scope>NUCLEOTIDE SEQUENCE [LARGE SCALE GENOMIC DNA]</scope>
    <source>
        <strain evidence="12 13">MEBiC05379</strain>
    </source>
</reference>
<dbReference type="InterPro" id="IPR051045">
    <property type="entry name" value="TonB-dependent_transducer"/>
</dbReference>
<evidence type="ECO:0000256" key="1">
    <source>
        <dbReference type="ARBA" id="ARBA00004383"/>
    </source>
</evidence>
<evidence type="ECO:0000256" key="3">
    <source>
        <dbReference type="ARBA" id="ARBA00022448"/>
    </source>
</evidence>
<proteinExistence type="inferred from homology"/>
<feature type="chain" id="PRO_5045373281" evidence="10">
    <location>
        <begin position="20"/>
        <end position="299"/>
    </location>
</feature>
<keyword evidence="3" id="KW-0813">Transport</keyword>